<dbReference type="PANTHER" id="PTHR32444:SF183">
    <property type="entry name" value="APPLE DOMAIN-CONTAINING PROTEIN"/>
    <property type="match status" value="1"/>
</dbReference>
<sequence length="116" mass="12877">MSLEECKLACLKNCTCTTYSCSDIRSGGSGCLLWFGDLMDMKVMHEVGEDIYIRMASSESGPILEEGQEVAVKWLSQTSAQGLDEFKNEEICITKLQHQNLVKLLGCFTSNNEQIA</sequence>
<dbReference type="InterPro" id="IPR011009">
    <property type="entry name" value="Kinase-like_dom_sf"/>
</dbReference>
<organism evidence="2 3">
    <name type="scientific">Cinchona calisaya</name>
    <dbReference type="NCBI Taxonomy" id="153742"/>
    <lineage>
        <taxon>Eukaryota</taxon>
        <taxon>Viridiplantae</taxon>
        <taxon>Streptophyta</taxon>
        <taxon>Embryophyta</taxon>
        <taxon>Tracheophyta</taxon>
        <taxon>Spermatophyta</taxon>
        <taxon>Magnoliopsida</taxon>
        <taxon>eudicotyledons</taxon>
        <taxon>Gunneridae</taxon>
        <taxon>Pentapetalae</taxon>
        <taxon>asterids</taxon>
        <taxon>lamiids</taxon>
        <taxon>Gentianales</taxon>
        <taxon>Rubiaceae</taxon>
        <taxon>Cinchonoideae</taxon>
        <taxon>Cinchoneae</taxon>
        <taxon>Cinchona</taxon>
    </lineage>
</organism>
<protein>
    <recommendedName>
        <fullName evidence="1">Apple domain-containing protein</fullName>
    </recommendedName>
</protein>
<accession>A0ABD2YBU7</accession>
<dbReference type="Pfam" id="PF08276">
    <property type="entry name" value="PAN_2"/>
    <property type="match status" value="1"/>
</dbReference>
<dbReference type="CDD" id="cd01098">
    <property type="entry name" value="PAN_AP_plant"/>
    <property type="match status" value="1"/>
</dbReference>
<dbReference type="Pfam" id="PF07714">
    <property type="entry name" value="PK_Tyr_Ser-Thr"/>
    <property type="match status" value="1"/>
</dbReference>
<evidence type="ECO:0000259" key="1">
    <source>
        <dbReference type="PROSITE" id="PS50948"/>
    </source>
</evidence>
<feature type="domain" description="Apple" evidence="1">
    <location>
        <begin position="1"/>
        <end position="56"/>
    </location>
</feature>
<reference evidence="2 3" key="1">
    <citation type="submission" date="2024-11" db="EMBL/GenBank/DDBJ databases">
        <title>A near-complete genome assembly of Cinchona calisaya.</title>
        <authorList>
            <person name="Lian D.C."/>
            <person name="Zhao X.W."/>
            <person name="Wei L."/>
        </authorList>
    </citation>
    <scope>NUCLEOTIDE SEQUENCE [LARGE SCALE GENOMIC DNA]</scope>
    <source>
        <tissue evidence="2">Nenye</tissue>
    </source>
</reference>
<evidence type="ECO:0000313" key="2">
    <source>
        <dbReference type="EMBL" id="KAL3503305.1"/>
    </source>
</evidence>
<dbReference type="Gene3D" id="3.30.200.20">
    <property type="entry name" value="Phosphorylase Kinase, domain 1"/>
    <property type="match status" value="1"/>
</dbReference>
<evidence type="ECO:0000313" key="3">
    <source>
        <dbReference type="Proteomes" id="UP001630127"/>
    </source>
</evidence>
<dbReference type="SUPFAM" id="SSF56112">
    <property type="entry name" value="Protein kinase-like (PK-like)"/>
    <property type="match status" value="1"/>
</dbReference>
<dbReference type="AlphaFoldDB" id="A0ABD2YBU7"/>
<name>A0ABD2YBU7_9GENT</name>
<dbReference type="InterPro" id="IPR003609">
    <property type="entry name" value="Pan_app"/>
</dbReference>
<dbReference type="InterPro" id="IPR001245">
    <property type="entry name" value="Ser-Thr/Tyr_kinase_cat_dom"/>
</dbReference>
<keyword evidence="3" id="KW-1185">Reference proteome</keyword>
<dbReference type="Proteomes" id="UP001630127">
    <property type="component" value="Unassembled WGS sequence"/>
</dbReference>
<proteinExistence type="predicted"/>
<comment type="caution">
    <text evidence="2">The sequence shown here is derived from an EMBL/GenBank/DDBJ whole genome shotgun (WGS) entry which is preliminary data.</text>
</comment>
<dbReference type="PANTHER" id="PTHR32444">
    <property type="entry name" value="BULB-TYPE LECTIN DOMAIN-CONTAINING PROTEIN"/>
    <property type="match status" value="1"/>
</dbReference>
<gene>
    <name evidence="2" type="ORF">ACH5RR_037754</name>
</gene>
<dbReference type="EMBL" id="JBJUIK010000015">
    <property type="protein sequence ID" value="KAL3503305.1"/>
    <property type="molecule type" value="Genomic_DNA"/>
</dbReference>
<dbReference type="PROSITE" id="PS50948">
    <property type="entry name" value="PAN"/>
    <property type="match status" value="1"/>
</dbReference>